<dbReference type="PANTHER" id="PTHR15065">
    <property type="entry name" value="INSULINOMA-ASSOCIATED 1"/>
    <property type="match status" value="1"/>
</dbReference>
<evidence type="ECO:0000256" key="7">
    <source>
        <dbReference type="ARBA" id="ARBA00023163"/>
    </source>
</evidence>
<dbReference type="Proteomes" id="UP001221898">
    <property type="component" value="Unassembled WGS sequence"/>
</dbReference>
<dbReference type="Pfam" id="PF00096">
    <property type="entry name" value="zf-C2H2"/>
    <property type="match status" value="1"/>
</dbReference>
<comment type="caution">
    <text evidence="12">The sequence shown here is derived from an EMBL/GenBank/DDBJ whole genome shotgun (WGS) entry which is preliminary data.</text>
</comment>
<dbReference type="PANTHER" id="PTHR15065:SF4">
    <property type="entry name" value="LD18634P"/>
    <property type="match status" value="1"/>
</dbReference>
<dbReference type="GO" id="GO:0001227">
    <property type="term" value="F:DNA-binding transcription repressor activity, RNA polymerase II-specific"/>
    <property type="evidence" value="ECO:0007669"/>
    <property type="project" value="TreeGrafter"/>
</dbReference>
<evidence type="ECO:0000313" key="12">
    <source>
        <dbReference type="EMBL" id="KAJ8409146.1"/>
    </source>
</evidence>
<keyword evidence="13" id="KW-1185">Reference proteome</keyword>
<dbReference type="GO" id="GO:0017053">
    <property type="term" value="C:transcription repressor complex"/>
    <property type="evidence" value="ECO:0007669"/>
    <property type="project" value="TreeGrafter"/>
</dbReference>
<feature type="domain" description="C2H2-type" evidence="11">
    <location>
        <begin position="160"/>
        <end position="187"/>
    </location>
</feature>
<dbReference type="SMART" id="SM00355">
    <property type="entry name" value="ZnF_C2H2"/>
    <property type="match status" value="3"/>
</dbReference>
<evidence type="ECO:0000256" key="4">
    <source>
        <dbReference type="ARBA" id="ARBA00022771"/>
    </source>
</evidence>
<dbReference type="GO" id="GO:0000978">
    <property type="term" value="F:RNA polymerase II cis-regulatory region sequence-specific DNA binding"/>
    <property type="evidence" value="ECO:0007669"/>
    <property type="project" value="TreeGrafter"/>
</dbReference>
<keyword evidence="7" id="KW-0804">Transcription</keyword>
<organism evidence="12 13">
    <name type="scientific">Aldrovandia affinis</name>
    <dbReference type="NCBI Taxonomy" id="143900"/>
    <lineage>
        <taxon>Eukaryota</taxon>
        <taxon>Metazoa</taxon>
        <taxon>Chordata</taxon>
        <taxon>Craniata</taxon>
        <taxon>Vertebrata</taxon>
        <taxon>Euteleostomi</taxon>
        <taxon>Actinopterygii</taxon>
        <taxon>Neopterygii</taxon>
        <taxon>Teleostei</taxon>
        <taxon>Notacanthiformes</taxon>
        <taxon>Halosauridae</taxon>
        <taxon>Aldrovandia</taxon>
    </lineage>
</organism>
<keyword evidence="8" id="KW-0539">Nucleus</keyword>
<evidence type="ECO:0000259" key="11">
    <source>
        <dbReference type="PROSITE" id="PS50157"/>
    </source>
</evidence>
<keyword evidence="3" id="KW-0677">Repeat</keyword>
<name>A0AAD7SWL5_9TELE</name>
<keyword evidence="2" id="KW-0479">Metal-binding</keyword>
<evidence type="ECO:0000313" key="13">
    <source>
        <dbReference type="Proteomes" id="UP001221898"/>
    </source>
</evidence>
<dbReference type="GO" id="GO:0005634">
    <property type="term" value="C:nucleus"/>
    <property type="evidence" value="ECO:0007669"/>
    <property type="project" value="UniProtKB-SubCell"/>
</dbReference>
<dbReference type="PROSITE" id="PS00028">
    <property type="entry name" value="ZINC_FINGER_C2H2_1"/>
    <property type="match status" value="2"/>
</dbReference>
<dbReference type="FunFam" id="3.30.160.60:FF:001329">
    <property type="entry name" value="INSM transcriptional repressor 1"/>
    <property type="match status" value="1"/>
</dbReference>
<evidence type="ECO:0000256" key="9">
    <source>
        <dbReference type="PROSITE-ProRule" id="PRU00042"/>
    </source>
</evidence>
<feature type="compositionally biased region" description="Basic and acidic residues" evidence="10">
    <location>
        <begin position="202"/>
        <end position="219"/>
    </location>
</feature>
<evidence type="ECO:0000256" key="1">
    <source>
        <dbReference type="ARBA" id="ARBA00004123"/>
    </source>
</evidence>
<dbReference type="InterPro" id="IPR013087">
    <property type="entry name" value="Znf_C2H2_type"/>
</dbReference>
<dbReference type="GO" id="GO:0008270">
    <property type="term" value="F:zinc ion binding"/>
    <property type="evidence" value="ECO:0007669"/>
    <property type="project" value="UniProtKB-KW"/>
</dbReference>
<comment type="subcellular location">
    <subcellularLocation>
        <location evidence="1">Nucleus</location>
    </subcellularLocation>
</comment>
<keyword evidence="6" id="KW-0805">Transcription regulation</keyword>
<dbReference type="Gene3D" id="3.30.160.60">
    <property type="entry name" value="Classic Zinc Finger"/>
    <property type="match status" value="2"/>
</dbReference>
<evidence type="ECO:0000256" key="8">
    <source>
        <dbReference type="ARBA" id="ARBA00023242"/>
    </source>
</evidence>
<accession>A0AAD7SWL5</accession>
<evidence type="ECO:0000256" key="2">
    <source>
        <dbReference type="ARBA" id="ARBA00022723"/>
    </source>
</evidence>
<protein>
    <recommendedName>
        <fullName evidence="11">C2H2-type domain-containing protein</fullName>
    </recommendedName>
</protein>
<gene>
    <name evidence="12" type="ORF">AAFF_G00241670</name>
</gene>
<dbReference type="AlphaFoldDB" id="A0AAD7SWL5"/>
<sequence>MRGILADYAHLRVVDSDYRSLESSGALHAVKPVGPELKHFPKSATVTSNEGLLKNLSTSSPWNVKNDSPFHQYHTMKRYHVERQRADNLKVNNPKLNSEVGVTTSTVVGLKTTKTGTKSEVLSGRVKPLGKFICQLCQEEYPNPFSLAHHKCSRIVRVEYRCPECDKAFNCPANLASHRRWHKPRAANVGEPKGGRGTELVARQDPEKQSVQGKENERKMSISDQHHFVLDSSGCSVQHQRAAHDVLGQEPSSRSKDSRTPVEQYFKVQGNDSAQQLREMYSTTSLRYDHIAHVDFPTHWANENGTSVSACFQTAAAPPHPHGTEEVFILFSVQEGLPAGRLPKYVPGKPHDEGSLHMSGGRHHQCLECPKSFSSPPKLRRHCLGHTGQKPFTCWGVWAELEAAHSPVNPQNASQGTAQVQGPFMGYGVRSPWETLTECHGNCQGGSVV</sequence>
<evidence type="ECO:0000256" key="6">
    <source>
        <dbReference type="ARBA" id="ARBA00023015"/>
    </source>
</evidence>
<dbReference type="InterPro" id="IPR042972">
    <property type="entry name" value="INSM1/2"/>
</dbReference>
<proteinExistence type="predicted"/>
<dbReference type="PROSITE" id="PS50157">
    <property type="entry name" value="ZINC_FINGER_C2H2_2"/>
    <property type="match status" value="2"/>
</dbReference>
<feature type="domain" description="C2H2-type" evidence="11">
    <location>
        <begin position="364"/>
        <end position="391"/>
    </location>
</feature>
<feature type="region of interest" description="Disordered" evidence="10">
    <location>
        <begin position="240"/>
        <end position="261"/>
    </location>
</feature>
<reference evidence="12" key="1">
    <citation type="journal article" date="2023" name="Science">
        <title>Genome structures resolve the early diversification of teleost fishes.</title>
        <authorList>
            <person name="Parey E."/>
            <person name="Louis A."/>
            <person name="Montfort J."/>
            <person name="Bouchez O."/>
            <person name="Roques C."/>
            <person name="Iampietro C."/>
            <person name="Lluch J."/>
            <person name="Castinel A."/>
            <person name="Donnadieu C."/>
            <person name="Desvignes T."/>
            <person name="Floi Bucao C."/>
            <person name="Jouanno E."/>
            <person name="Wen M."/>
            <person name="Mejri S."/>
            <person name="Dirks R."/>
            <person name="Jansen H."/>
            <person name="Henkel C."/>
            <person name="Chen W.J."/>
            <person name="Zahm M."/>
            <person name="Cabau C."/>
            <person name="Klopp C."/>
            <person name="Thompson A.W."/>
            <person name="Robinson-Rechavi M."/>
            <person name="Braasch I."/>
            <person name="Lecointre G."/>
            <person name="Bobe J."/>
            <person name="Postlethwait J.H."/>
            <person name="Berthelot C."/>
            <person name="Roest Crollius H."/>
            <person name="Guiguen Y."/>
        </authorList>
    </citation>
    <scope>NUCLEOTIDE SEQUENCE</scope>
    <source>
        <strain evidence="12">NC1722</strain>
    </source>
</reference>
<dbReference type="InterPro" id="IPR036236">
    <property type="entry name" value="Znf_C2H2_sf"/>
</dbReference>
<keyword evidence="4 9" id="KW-0863">Zinc-finger</keyword>
<keyword evidence="5" id="KW-0862">Zinc</keyword>
<evidence type="ECO:0000256" key="10">
    <source>
        <dbReference type="SAM" id="MobiDB-lite"/>
    </source>
</evidence>
<evidence type="ECO:0000256" key="3">
    <source>
        <dbReference type="ARBA" id="ARBA00022737"/>
    </source>
</evidence>
<dbReference type="SUPFAM" id="SSF57667">
    <property type="entry name" value="beta-beta-alpha zinc fingers"/>
    <property type="match status" value="2"/>
</dbReference>
<feature type="region of interest" description="Disordered" evidence="10">
    <location>
        <begin position="183"/>
        <end position="219"/>
    </location>
</feature>
<evidence type="ECO:0000256" key="5">
    <source>
        <dbReference type="ARBA" id="ARBA00022833"/>
    </source>
</evidence>
<dbReference type="EMBL" id="JAINUG010000032">
    <property type="protein sequence ID" value="KAJ8409146.1"/>
    <property type="molecule type" value="Genomic_DNA"/>
</dbReference>
<dbReference type="GO" id="GO:0010564">
    <property type="term" value="P:regulation of cell cycle process"/>
    <property type="evidence" value="ECO:0007669"/>
    <property type="project" value="TreeGrafter"/>
</dbReference>
<dbReference type="GO" id="GO:0030182">
    <property type="term" value="P:neuron differentiation"/>
    <property type="evidence" value="ECO:0007669"/>
    <property type="project" value="TreeGrafter"/>
</dbReference>